<feature type="transmembrane region" description="Helical" evidence="11">
    <location>
        <begin position="268"/>
        <end position="289"/>
    </location>
</feature>
<feature type="domain" description="Heavy metal binding" evidence="13">
    <location>
        <begin position="193"/>
        <end position="218"/>
    </location>
</feature>
<dbReference type="GO" id="GO:0005507">
    <property type="term" value="F:copper ion binding"/>
    <property type="evidence" value="ECO:0007669"/>
    <property type="project" value="TreeGrafter"/>
</dbReference>
<dbReference type="Pfam" id="PF00122">
    <property type="entry name" value="E1-E2_ATPase"/>
    <property type="match status" value="1"/>
</dbReference>
<evidence type="ECO:0000259" key="13">
    <source>
        <dbReference type="Pfam" id="PF19335"/>
    </source>
</evidence>
<dbReference type="InterPro" id="IPR001757">
    <property type="entry name" value="P_typ_ATPase"/>
</dbReference>
<keyword evidence="4 11" id="KW-0812">Transmembrane</keyword>
<evidence type="ECO:0000313" key="14">
    <source>
        <dbReference type="EMBL" id="ADX68668.1"/>
    </source>
</evidence>
<dbReference type="PROSITE" id="PS00154">
    <property type="entry name" value="ATPASE_E1_E2"/>
    <property type="match status" value="1"/>
</dbReference>
<dbReference type="STRING" id="865938.Weevi_1992"/>
<name>F0P1F4_WEEVC</name>
<feature type="transmembrane region" description="Helical" evidence="11">
    <location>
        <begin position="339"/>
        <end position="359"/>
    </location>
</feature>
<keyword evidence="3 11" id="KW-1003">Cell membrane</keyword>
<dbReference type="Pfam" id="PF00702">
    <property type="entry name" value="Hydrolase"/>
    <property type="match status" value="1"/>
</dbReference>
<dbReference type="NCBIfam" id="TIGR01525">
    <property type="entry name" value="ATPase-IB_hvy"/>
    <property type="match status" value="1"/>
</dbReference>
<dbReference type="Gene3D" id="3.40.1110.10">
    <property type="entry name" value="Calcium-transporting ATPase, cytoplasmic domain N"/>
    <property type="match status" value="1"/>
</dbReference>
<dbReference type="EC" id="3.6.3.4" evidence="14"/>
<dbReference type="InterPro" id="IPR045800">
    <property type="entry name" value="HMBD"/>
</dbReference>
<dbReference type="SUPFAM" id="SSF81665">
    <property type="entry name" value="Calcium ATPase, transmembrane domain M"/>
    <property type="match status" value="1"/>
</dbReference>
<dbReference type="InterPro" id="IPR036412">
    <property type="entry name" value="HAD-like_sf"/>
</dbReference>
<dbReference type="RefSeq" id="WP_013599056.1">
    <property type="nucleotide sequence ID" value="NC_015144.1"/>
</dbReference>
<keyword evidence="8" id="KW-1278">Translocase</keyword>
<evidence type="ECO:0000256" key="3">
    <source>
        <dbReference type="ARBA" id="ARBA00022475"/>
    </source>
</evidence>
<dbReference type="GO" id="GO:0043682">
    <property type="term" value="F:P-type divalent copper transporter activity"/>
    <property type="evidence" value="ECO:0007669"/>
    <property type="project" value="TreeGrafter"/>
</dbReference>
<dbReference type="NCBIfam" id="TIGR01512">
    <property type="entry name" value="ATPase-IB2_Cd"/>
    <property type="match status" value="1"/>
</dbReference>
<organism evidence="14 15">
    <name type="scientific">Weeksella virosa (strain ATCC 43766 / DSM 16922 / JCM 21250 / CCUG 30538 / CDC 9751 / IAM 14551 / NBRC 16016 / NCTC 11634 / CL345/78)</name>
    <dbReference type="NCBI Taxonomy" id="865938"/>
    <lineage>
        <taxon>Bacteria</taxon>
        <taxon>Pseudomonadati</taxon>
        <taxon>Bacteroidota</taxon>
        <taxon>Flavobacteriia</taxon>
        <taxon>Flavobacteriales</taxon>
        <taxon>Weeksellaceae</taxon>
        <taxon>Weeksella</taxon>
    </lineage>
</organism>
<dbReference type="InterPro" id="IPR023214">
    <property type="entry name" value="HAD_sf"/>
</dbReference>
<keyword evidence="14" id="KW-0378">Hydrolase</keyword>
<dbReference type="PRINTS" id="PR00119">
    <property type="entry name" value="CATATPASE"/>
</dbReference>
<dbReference type="InterPro" id="IPR023298">
    <property type="entry name" value="ATPase_P-typ_TM_dom_sf"/>
</dbReference>
<dbReference type="KEGG" id="wvi:Weevi_1992"/>
<dbReference type="GO" id="GO:0005886">
    <property type="term" value="C:plasma membrane"/>
    <property type="evidence" value="ECO:0007669"/>
    <property type="project" value="UniProtKB-SubCell"/>
</dbReference>
<dbReference type="CDD" id="cd02094">
    <property type="entry name" value="P-type_ATPase_Cu-like"/>
    <property type="match status" value="1"/>
</dbReference>
<dbReference type="HOGENOM" id="CLU_001771_11_3_10"/>
<dbReference type="PANTHER" id="PTHR43520">
    <property type="entry name" value="ATP7, ISOFORM B"/>
    <property type="match status" value="1"/>
</dbReference>
<evidence type="ECO:0000256" key="5">
    <source>
        <dbReference type="ARBA" id="ARBA00022723"/>
    </source>
</evidence>
<accession>F0P1F4</accession>
<keyword evidence="5 11" id="KW-0479">Metal-binding</keyword>
<evidence type="ECO:0000259" key="12">
    <source>
        <dbReference type="Pfam" id="PF00122"/>
    </source>
</evidence>
<dbReference type="Pfam" id="PF19335">
    <property type="entry name" value="HMBD"/>
    <property type="match status" value="3"/>
</dbReference>
<dbReference type="GO" id="GO:0005524">
    <property type="term" value="F:ATP binding"/>
    <property type="evidence" value="ECO:0007669"/>
    <property type="project" value="UniProtKB-UniRule"/>
</dbReference>
<evidence type="ECO:0000256" key="11">
    <source>
        <dbReference type="RuleBase" id="RU362081"/>
    </source>
</evidence>
<evidence type="ECO:0000256" key="7">
    <source>
        <dbReference type="ARBA" id="ARBA00022840"/>
    </source>
</evidence>
<dbReference type="PRINTS" id="PR00943">
    <property type="entry name" value="CUATPASE"/>
</dbReference>
<sequence length="887" mass="96802">MPTTKQYTVHGLQNYQSKKEVEAILNTIPGVKAKVFLPDQFFIESEKELSSEELQKYLTQAGDYHLVIPGDSLPDHILANQSESGKYICPMFCEGDKEYDEPGRCPVCNMFLMPVEQVNKSLLQNKTEQTADASCCTGHAGVYPPPSFTEDQIGKYYCPMMCEGDKVYDEMGSCRVCGMNLEKITPLKPKTQFTCPIHNEITTDEPGNCPICGADLVPIEPKEEVDEVYLGIRKKFIISVVFTMPIFLLAMGEMIPGNPIGRIISYKASAYLQFFLCLPVVFYCGWTYFIRAYNSFKTWHLNMFSLIGLGTTAAFLYSLVALFFPQIFPVEFRTHHGQIGLYFESVAVIITLVILGQLMEAKAHSKTNKALKELIKLTPNEAILITKNGDKKILVDSIKIGDQLRVRPGDKIPIDGKIIEGNSDIDESMITGEAIPVSKIVNDKVIGGSINGSGSFIMTAEKIGQDTMLSHIIQMVNSASRTQAPIQRSVDKISKIFVPTVIAVSILTFFAWWIFGGENRVAYAIANAIAVLIVACPCALGLATPMSVMVAVGKGAKNGILVKNAEALERLNQIDTLTIDKTGTLTEGRPSIVKVDLLDQTNRENAIQFAASLNQNSTHPLALAFTELANKENIENLKVNDFSNLSGKGVSGSIDNQKVALGNLRLAQELSPAFHPTEIPSNTTSYLIIEDKVVAVFELSDSLKPTTKEAIKQLKEENIDLIMLTGDNKNTAAKVAEEVGISHYQAEVLPADKLSIIKDLQQKGKIVGMAGDGINDAPALAQANVAIAMDSGTEVAIESADITLLKGDLLGVTKSINLSRAMMKNIKENLAFAFIYNLLGIPIAAGILYPFLGILMSPMIAAAAMSLSSVSVILNSTRLNNVKLTKR</sequence>
<dbReference type="OrthoDB" id="1521937at2"/>
<evidence type="ECO:0000256" key="6">
    <source>
        <dbReference type="ARBA" id="ARBA00022741"/>
    </source>
</evidence>
<feature type="domain" description="Heavy metal binding" evidence="13">
    <location>
        <begin position="155"/>
        <end position="183"/>
    </location>
</feature>
<dbReference type="InterPro" id="IPR023299">
    <property type="entry name" value="ATPase_P-typ_cyto_dom_N"/>
</dbReference>
<dbReference type="Gene3D" id="3.40.50.1000">
    <property type="entry name" value="HAD superfamily/HAD-like"/>
    <property type="match status" value="1"/>
</dbReference>
<feature type="transmembrane region" description="Helical" evidence="11">
    <location>
        <begin position="830"/>
        <end position="852"/>
    </location>
</feature>
<keyword evidence="9 11" id="KW-1133">Transmembrane helix</keyword>
<feature type="transmembrane region" description="Helical" evidence="11">
    <location>
        <begin position="496"/>
        <end position="515"/>
    </location>
</feature>
<evidence type="ECO:0000256" key="4">
    <source>
        <dbReference type="ARBA" id="ARBA00022692"/>
    </source>
</evidence>
<dbReference type="AlphaFoldDB" id="F0P1F4"/>
<dbReference type="GO" id="GO:0016887">
    <property type="term" value="F:ATP hydrolysis activity"/>
    <property type="evidence" value="ECO:0007669"/>
    <property type="project" value="InterPro"/>
</dbReference>
<evidence type="ECO:0000256" key="10">
    <source>
        <dbReference type="ARBA" id="ARBA00023136"/>
    </source>
</evidence>
<dbReference type="SUPFAM" id="SSF81653">
    <property type="entry name" value="Calcium ATPase, transduction domain A"/>
    <property type="match status" value="1"/>
</dbReference>
<dbReference type="eggNOG" id="COG2217">
    <property type="taxonomic scope" value="Bacteria"/>
</dbReference>
<dbReference type="NCBIfam" id="TIGR01494">
    <property type="entry name" value="ATPase_P-type"/>
    <property type="match status" value="1"/>
</dbReference>
<dbReference type="EMBL" id="CP002455">
    <property type="protein sequence ID" value="ADX68668.1"/>
    <property type="molecule type" value="Genomic_DNA"/>
</dbReference>
<reference evidence="14 15" key="1">
    <citation type="journal article" date="2011" name="Stand. Genomic Sci.">
        <title>Complete genome sequence of Weeksella virosa type strain (9751).</title>
        <authorList>
            <person name="Lang E."/>
            <person name="Teshima H."/>
            <person name="Lucas S."/>
            <person name="Lapidus A."/>
            <person name="Hammon N."/>
            <person name="Deshpande S."/>
            <person name="Nolan M."/>
            <person name="Cheng J.F."/>
            <person name="Pitluck S."/>
            <person name="Liolios K."/>
            <person name="Pagani I."/>
            <person name="Mikhailova N."/>
            <person name="Ivanova N."/>
            <person name="Mavromatis K."/>
            <person name="Pati A."/>
            <person name="Tapia R."/>
            <person name="Han C."/>
            <person name="Goodwin L."/>
            <person name="Chen A."/>
            <person name="Palaniappan K."/>
            <person name="Land M."/>
            <person name="Hauser L."/>
            <person name="Chang Y.J."/>
            <person name="Jeffries C.D."/>
            <person name="Brambilla E.M."/>
            <person name="Kopitz M."/>
            <person name="Rohde M."/>
            <person name="Goker M."/>
            <person name="Tindall B.J."/>
            <person name="Detter J.C."/>
            <person name="Woyke T."/>
            <person name="Bristow J."/>
            <person name="Eisen J.A."/>
            <person name="Markowitz V."/>
            <person name="Hugenholtz P."/>
            <person name="Klenk H.P."/>
            <person name="Kyrpides N.C."/>
        </authorList>
    </citation>
    <scope>NUCLEOTIDE SEQUENCE [LARGE SCALE GENOMIC DNA]</scope>
    <source>
        <strain evidence="15">ATCC 43766 / DSM 16922 / JCM 21250 / NBRC 16016 / NCTC 11634 / CL345/78</strain>
    </source>
</reference>
<comment type="subcellular location">
    <subcellularLocation>
        <location evidence="1">Cell membrane</location>
        <topology evidence="1">Multi-pass membrane protein</topology>
    </subcellularLocation>
</comment>
<evidence type="ECO:0000256" key="2">
    <source>
        <dbReference type="ARBA" id="ARBA00006024"/>
    </source>
</evidence>
<keyword evidence="15" id="KW-1185">Reference proteome</keyword>
<feature type="transmembrane region" description="Helical" evidence="11">
    <location>
        <begin position="301"/>
        <end position="327"/>
    </location>
</feature>
<feature type="domain" description="Heavy metal binding" evidence="13">
    <location>
        <begin position="86"/>
        <end position="115"/>
    </location>
</feature>
<evidence type="ECO:0000256" key="9">
    <source>
        <dbReference type="ARBA" id="ARBA00022989"/>
    </source>
</evidence>
<reference evidence="15" key="2">
    <citation type="journal article" date="2011" name="Stand. Genomic Sci.">
        <title>Complete genome sequence of Weeksella virosa type strain (9751T).</title>
        <authorList>
            <person name="Lang E."/>
            <person name="Teshima H."/>
            <person name="Lucas S."/>
            <person name="Lapidus A."/>
            <person name="Hammon N."/>
            <person name="Deshpande S."/>
            <person name="Nolan M."/>
            <person name="Cheng J."/>
            <person name="Pitluck S."/>
            <person name="Liolios K."/>
            <person name="Pagani I."/>
            <person name="Mikhailova N."/>
            <person name="Ivanova N."/>
            <person name="Mavromatis K."/>
            <person name="Pati A."/>
            <person name="Tapia R."/>
            <person name="Han C."/>
            <person name="Goodwin L."/>
            <person name="Chen A."/>
            <person name="Palaniappan K."/>
            <person name="Land M."/>
            <person name="Hauser L."/>
            <person name="Chang Y."/>
            <person name="Jeffries C."/>
            <person name="Brambilla E."/>
            <person name="Kopitz M."/>
            <person name="Rohde M."/>
            <person name="Goker M."/>
            <person name="Tindall B."/>
            <person name="Detter J."/>
            <person name="Woyke T."/>
            <person name="Bristow J."/>
            <person name="Eisen J."/>
            <person name="Markowitz V."/>
            <person name="Hugenholtz P."/>
            <person name="Klenk H."/>
            <person name="Kyrpides N."/>
        </authorList>
    </citation>
    <scope>NUCLEOTIDE SEQUENCE [LARGE SCALE GENOMIC DNA]</scope>
    <source>
        <strain evidence="15">ATCC 43766 / DSM 16922 / JCM 21250 / NBRC 16016 / NCTC 11634 / CL345/78</strain>
    </source>
</reference>
<comment type="similarity">
    <text evidence="2 11">Belongs to the cation transport ATPase (P-type) (TC 3.A.3) family. Type IB subfamily.</text>
</comment>
<dbReference type="InterPro" id="IPR027256">
    <property type="entry name" value="P-typ_ATPase_IB"/>
</dbReference>
<feature type="transmembrane region" description="Helical" evidence="11">
    <location>
        <begin position="858"/>
        <end position="877"/>
    </location>
</feature>
<dbReference type="InterPro" id="IPR018303">
    <property type="entry name" value="ATPase_P-typ_P_site"/>
</dbReference>
<feature type="domain" description="P-type ATPase A" evidence="12">
    <location>
        <begin position="377"/>
        <end position="476"/>
    </location>
</feature>
<keyword evidence="7 11" id="KW-0067">ATP-binding</keyword>
<dbReference type="Proteomes" id="UP000008641">
    <property type="component" value="Chromosome"/>
</dbReference>
<dbReference type="FunFam" id="2.70.150.10:FF:000020">
    <property type="entry name" value="Copper-exporting P-type ATPase A"/>
    <property type="match status" value="1"/>
</dbReference>
<dbReference type="Gene3D" id="2.70.150.10">
    <property type="entry name" value="Calcium-transporting ATPase, cytoplasmic transduction domain A"/>
    <property type="match status" value="1"/>
</dbReference>
<evidence type="ECO:0000313" key="15">
    <source>
        <dbReference type="Proteomes" id="UP000008641"/>
    </source>
</evidence>
<proteinExistence type="inferred from homology"/>
<evidence type="ECO:0000256" key="1">
    <source>
        <dbReference type="ARBA" id="ARBA00004651"/>
    </source>
</evidence>
<dbReference type="SUPFAM" id="SSF56784">
    <property type="entry name" value="HAD-like"/>
    <property type="match status" value="1"/>
</dbReference>
<dbReference type="GO" id="GO:0060003">
    <property type="term" value="P:copper ion export"/>
    <property type="evidence" value="ECO:0007669"/>
    <property type="project" value="UniProtKB-ARBA"/>
</dbReference>
<feature type="transmembrane region" description="Helical" evidence="11">
    <location>
        <begin position="236"/>
        <end position="256"/>
    </location>
</feature>
<protein>
    <submittedName>
        <fullName evidence="14">Heavy metal translocating P-type ATPase</fullName>
        <ecNumber evidence="14">3.6.3.4</ecNumber>
    </submittedName>
</protein>
<dbReference type="InterPro" id="IPR059000">
    <property type="entry name" value="ATPase_P-type_domA"/>
</dbReference>
<keyword evidence="6 11" id="KW-0547">Nucleotide-binding</keyword>
<dbReference type="InterPro" id="IPR008250">
    <property type="entry name" value="ATPase_P-typ_transduc_dom_A_sf"/>
</dbReference>
<dbReference type="NCBIfam" id="TIGR01511">
    <property type="entry name" value="ATPase-IB1_Cu"/>
    <property type="match status" value="1"/>
</dbReference>
<dbReference type="PANTHER" id="PTHR43520:SF8">
    <property type="entry name" value="P-TYPE CU(+) TRANSPORTER"/>
    <property type="match status" value="1"/>
</dbReference>
<feature type="transmembrane region" description="Helical" evidence="11">
    <location>
        <begin position="521"/>
        <end position="544"/>
    </location>
</feature>
<evidence type="ECO:0000256" key="8">
    <source>
        <dbReference type="ARBA" id="ARBA00022967"/>
    </source>
</evidence>
<gene>
    <name evidence="14" type="ordered locus">Weevi_1992</name>
</gene>
<dbReference type="GO" id="GO:0055070">
    <property type="term" value="P:copper ion homeostasis"/>
    <property type="evidence" value="ECO:0007669"/>
    <property type="project" value="TreeGrafter"/>
</dbReference>
<keyword evidence="10 11" id="KW-0472">Membrane</keyword>